<evidence type="ECO:0000259" key="3">
    <source>
        <dbReference type="PROSITE" id="PS51841"/>
    </source>
</evidence>
<keyword evidence="5" id="KW-1185">Reference proteome</keyword>
<proteinExistence type="predicted"/>
<gene>
    <name evidence="4" type="ORF">JOF53_004208</name>
</gene>
<dbReference type="Proteomes" id="UP001519363">
    <property type="component" value="Unassembled WGS sequence"/>
</dbReference>
<protein>
    <submittedName>
        <fullName evidence="4">Extracellular nuclease</fullName>
    </submittedName>
</protein>
<evidence type="ECO:0000256" key="1">
    <source>
        <dbReference type="SAM" id="MobiDB-lite"/>
    </source>
</evidence>
<sequence>MSYRRRVALPLVAVTCAAVTLPLSAVAAPSAGALIAEVYGGGGNAGATLTSDFVELANAGTTEVPLAGWSVQYLSASPSPTSRWQATPLTGSLGVGKRYLLGLAKGAGGTTALPTPDATGTTNMSGTAGTVALVQGTEPLTCLTAADCAADARIRDLVGYGGATVREGSPAAATANATSSARRTLVDTDDNSADLATGDPTPVNAKGEGPGGGEPGPTPQKARIHQVQGTTRISPLRDKLVEVPGVVTAVRSFGSARGFWVQDTAPDGDPRTSEGLFVFTGPTTPAVAVGDDVLVTGTVAEFYPTASGETPQTTPNQSVTQLTKATWNVLGSGKPLPAAEVLKPDTVPAVLTASPGGTIEALPLEPGKYGLDFLESREGMRLRVDDARVVGATDGFNALWVTSKPAQNATARGGTNYTGYAEANTGRLKVESLLPFAQRPFPKADVGDLLRGVTEGPLDYNRFGGYVLQASALGEHVPGGLVREVTRKQKEHELAVATYNVENLSPVDDAAKFTQLAEGIVKHLASPDVVVLEEIQDDNGPANDAVVSADATLKKFTEFIVTAGGPKYEWRQINPNDDQDGGQPGGNIRVGFLFNPARVSFVDRPGGDANTPVTVEKRHGRAQLSVSPGRIEPANEAWANSRKPLAGEFRFPARGPLSRTVFVVANHFASKGGDQPLHGRFQEPNRSSEVQRLKQAALLRSFADSLRATDRDANLVIAGDLNDFVFSPALRTLLDGPVLHAPMNDLPPGERYSYVFDGNSQTLDHILVNSKLAKRADLDVVHINAEFHVQASDHDPQVVRFRPRTGNALLDALEDLADCLRPGGN</sequence>
<dbReference type="EMBL" id="JAGIOO010000001">
    <property type="protein sequence ID" value="MBP2475336.1"/>
    <property type="molecule type" value="Genomic_DNA"/>
</dbReference>
<feature type="region of interest" description="Disordered" evidence="1">
    <location>
        <begin position="171"/>
        <end position="222"/>
    </location>
</feature>
<dbReference type="PANTHER" id="PTHR42834">
    <property type="entry name" value="ENDONUCLEASE/EXONUCLEASE/PHOSPHATASE FAMILY PROTEIN (AFU_ORTHOLOGUE AFUA_3G09210)"/>
    <property type="match status" value="1"/>
</dbReference>
<dbReference type="SUPFAM" id="SSF56219">
    <property type="entry name" value="DNase I-like"/>
    <property type="match status" value="1"/>
</dbReference>
<evidence type="ECO:0000256" key="2">
    <source>
        <dbReference type="SAM" id="SignalP"/>
    </source>
</evidence>
<dbReference type="Gene3D" id="3.60.10.10">
    <property type="entry name" value="Endonuclease/exonuclease/phosphatase"/>
    <property type="match status" value="1"/>
</dbReference>
<dbReference type="CDD" id="cd10283">
    <property type="entry name" value="MnuA_DNase1-like"/>
    <property type="match status" value="1"/>
</dbReference>
<dbReference type="InterPro" id="IPR005135">
    <property type="entry name" value="Endo/exonuclease/phosphatase"/>
</dbReference>
<dbReference type="InterPro" id="IPR036691">
    <property type="entry name" value="Endo/exonu/phosph_ase_sf"/>
</dbReference>
<dbReference type="PROSITE" id="PS51841">
    <property type="entry name" value="LTD"/>
    <property type="match status" value="1"/>
</dbReference>
<dbReference type="Pfam" id="PF03372">
    <property type="entry name" value="Exo_endo_phos"/>
    <property type="match status" value="1"/>
</dbReference>
<name>A0ABS5AFH2_9PSEU</name>
<dbReference type="CDD" id="cd04486">
    <property type="entry name" value="YhcR_OBF_like"/>
    <property type="match status" value="1"/>
</dbReference>
<dbReference type="PANTHER" id="PTHR42834:SF1">
    <property type="entry name" value="ENDONUCLEASE_EXONUCLEASE_PHOSPHATASE FAMILY PROTEIN (AFU_ORTHOLOGUE AFUA_3G09210)"/>
    <property type="match status" value="1"/>
</dbReference>
<evidence type="ECO:0000313" key="4">
    <source>
        <dbReference type="EMBL" id="MBP2475336.1"/>
    </source>
</evidence>
<feature type="signal peptide" evidence="2">
    <location>
        <begin position="1"/>
        <end position="27"/>
    </location>
</feature>
<organism evidence="4 5">
    <name type="scientific">Crossiella equi</name>
    <dbReference type="NCBI Taxonomy" id="130796"/>
    <lineage>
        <taxon>Bacteria</taxon>
        <taxon>Bacillati</taxon>
        <taxon>Actinomycetota</taxon>
        <taxon>Actinomycetes</taxon>
        <taxon>Pseudonocardiales</taxon>
        <taxon>Pseudonocardiaceae</taxon>
        <taxon>Crossiella</taxon>
    </lineage>
</organism>
<evidence type="ECO:0000313" key="5">
    <source>
        <dbReference type="Proteomes" id="UP001519363"/>
    </source>
</evidence>
<feature type="compositionally biased region" description="Low complexity" evidence="1">
    <location>
        <begin position="171"/>
        <end position="183"/>
    </location>
</feature>
<dbReference type="InterPro" id="IPR001322">
    <property type="entry name" value="Lamin_tail_dom"/>
</dbReference>
<comment type="caution">
    <text evidence="4">The sequence shown here is derived from an EMBL/GenBank/DDBJ whole genome shotgun (WGS) entry which is preliminary data.</text>
</comment>
<keyword evidence="2" id="KW-0732">Signal</keyword>
<feature type="chain" id="PRO_5045757061" evidence="2">
    <location>
        <begin position="28"/>
        <end position="825"/>
    </location>
</feature>
<reference evidence="4 5" key="1">
    <citation type="submission" date="2021-03" db="EMBL/GenBank/DDBJ databases">
        <title>Sequencing the genomes of 1000 actinobacteria strains.</title>
        <authorList>
            <person name="Klenk H.-P."/>
        </authorList>
    </citation>
    <scope>NUCLEOTIDE SEQUENCE [LARGE SCALE GENOMIC DNA]</scope>
    <source>
        <strain evidence="4 5">DSM 44580</strain>
    </source>
</reference>
<dbReference type="RefSeq" id="WP_209707199.1">
    <property type="nucleotide sequence ID" value="NZ_JAGIOO010000001.1"/>
</dbReference>
<feature type="domain" description="LTD" evidence="3">
    <location>
        <begin position="22"/>
        <end position="162"/>
    </location>
</feature>
<accession>A0ABS5AFH2</accession>